<dbReference type="PANTHER" id="PTHR19229:SF250">
    <property type="entry name" value="ABC TRANSPORTER DOMAIN-CONTAINING PROTEIN-RELATED"/>
    <property type="match status" value="1"/>
</dbReference>
<evidence type="ECO:0000313" key="9">
    <source>
        <dbReference type="EMBL" id="RWS12638.1"/>
    </source>
</evidence>
<feature type="domain" description="ABC transporter" evidence="8">
    <location>
        <begin position="1360"/>
        <end position="1591"/>
    </location>
</feature>
<feature type="transmembrane region" description="Helical" evidence="7">
    <location>
        <begin position="1174"/>
        <end position="1200"/>
    </location>
</feature>
<dbReference type="Proteomes" id="UP000285301">
    <property type="component" value="Unassembled WGS sequence"/>
</dbReference>
<dbReference type="GO" id="GO:0005319">
    <property type="term" value="F:lipid transporter activity"/>
    <property type="evidence" value="ECO:0007669"/>
    <property type="project" value="TreeGrafter"/>
</dbReference>
<feature type="transmembrane region" description="Helical" evidence="7">
    <location>
        <begin position="1106"/>
        <end position="1133"/>
    </location>
</feature>
<evidence type="ECO:0000313" key="10">
    <source>
        <dbReference type="Proteomes" id="UP000285301"/>
    </source>
</evidence>
<feature type="transmembrane region" description="Helical" evidence="7">
    <location>
        <begin position="236"/>
        <end position="256"/>
    </location>
</feature>
<proteinExistence type="predicted"/>
<dbReference type="SUPFAM" id="SSF52540">
    <property type="entry name" value="P-loop containing nucleoside triphosphate hydrolases"/>
    <property type="match status" value="2"/>
</dbReference>
<dbReference type="Pfam" id="PF12698">
    <property type="entry name" value="ABC2_membrane_3"/>
    <property type="match status" value="2"/>
</dbReference>
<dbReference type="Gene3D" id="3.40.50.300">
    <property type="entry name" value="P-loop containing nucleotide triphosphate hydrolases"/>
    <property type="match status" value="2"/>
</dbReference>
<keyword evidence="4 9" id="KW-0067">ATP-binding</keyword>
<evidence type="ECO:0000256" key="3">
    <source>
        <dbReference type="ARBA" id="ARBA00022741"/>
    </source>
</evidence>
<dbReference type="InterPro" id="IPR056264">
    <property type="entry name" value="R2_ABCA1-4-like"/>
</dbReference>
<evidence type="ECO:0000256" key="6">
    <source>
        <dbReference type="ARBA" id="ARBA00023136"/>
    </source>
</evidence>
<feature type="transmembrane region" description="Helical" evidence="7">
    <location>
        <begin position="1145"/>
        <end position="1168"/>
    </location>
</feature>
<evidence type="ECO:0000256" key="2">
    <source>
        <dbReference type="ARBA" id="ARBA00022692"/>
    </source>
</evidence>
<dbReference type="FunFam" id="3.40.50.300:FF:002470">
    <property type="entry name" value="ABC transporter, putative"/>
    <property type="match status" value="1"/>
</dbReference>
<protein>
    <submittedName>
        <fullName evidence="9">ATP-binding cassette sub-family A member 1-like protein</fullName>
    </submittedName>
</protein>
<accession>A0A3S3SDE8</accession>
<comment type="caution">
    <text evidence="9">The sequence shown here is derived from an EMBL/GenBank/DDBJ whole genome shotgun (WGS) entry which is preliminary data.</text>
</comment>
<dbReference type="InterPro" id="IPR026082">
    <property type="entry name" value="ABCA"/>
</dbReference>
<feature type="transmembrane region" description="Helical" evidence="7">
    <location>
        <begin position="430"/>
        <end position="450"/>
    </location>
</feature>
<dbReference type="Pfam" id="PF00005">
    <property type="entry name" value="ABC_tran"/>
    <property type="match status" value="2"/>
</dbReference>
<dbReference type="EMBL" id="NCKU01001242">
    <property type="protein sequence ID" value="RWS12638.1"/>
    <property type="molecule type" value="Genomic_DNA"/>
</dbReference>
<gene>
    <name evidence="9" type="ORF">B4U79_14058</name>
</gene>
<dbReference type="InterPro" id="IPR027417">
    <property type="entry name" value="P-loop_NTPase"/>
</dbReference>
<dbReference type="PANTHER" id="PTHR19229">
    <property type="entry name" value="ATP-BINDING CASSETTE TRANSPORTER SUBFAMILY A ABCA"/>
    <property type="match status" value="1"/>
</dbReference>
<dbReference type="SMART" id="SM00382">
    <property type="entry name" value="AAA"/>
    <property type="match status" value="2"/>
</dbReference>
<dbReference type="PROSITE" id="PS00211">
    <property type="entry name" value="ABC_TRANSPORTER_1"/>
    <property type="match status" value="1"/>
</dbReference>
<dbReference type="InterPro" id="IPR017871">
    <property type="entry name" value="ABC_transporter-like_CS"/>
</dbReference>
<feature type="transmembrane region" description="Helical" evidence="7">
    <location>
        <begin position="882"/>
        <end position="902"/>
    </location>
</feature>
<keyword evidence="5 7" id="KW-1133">Transmembrane helix</keyword>
<reference evidence="9 10" key="1">
    <citation type="journal article" date="2018" name="Gigascience">
        <title>Genomes of trombidid mites reveal novel predicted allergens and laterally-transferred genes associated with secondary metabolism.</title>
        <authorList>
            <person name="Dong X."/>
            <person name="Chaisiri K."/>
            <person name="Xia D."/>
            <person name="Armstrong S.D."/>
            <person name="Fang Y."/>
            <person name="Donnelly M.J."/>
            <person name="Kadowaki T."/>
            <person name="McGarry J.W."/>
            <person name="Darby A.C."/>
            <person name="Makepeace B.L."/>
        </authorList>
    </citation>
    <scope>NUCLEOTIDE SEQUENCE [LARGE SCALE GENOMIC DNA]</scope>
    <source>
        <strain evidence="9">UoL-WK</strain>
    </source>
</reference>
<dbReference type="OrthoDB" id="6512918at2759"/>
<comment type="subcellular location">
    <subcellularLocation>
        <location evidence="1">Membrane</location>
        <topology evidence="1">Multi-pass membrane protein</topology>
    </subcellularLocation>
</comment>
<dbReference type="CDD" id="cd03263">
    <property type="entry name" value="ABC_subfamily_A"/>
    <property type="match status" value="2"/>
</dbReference>
<evidence type="ECO:0000256" key="5">
    <source>
        <dbReference type="ARBA" id="ARBA00022989"/>
    </source>
</evidence>
<keyword evidence="2 7" id="KW-0812">Transmembrane</keyword>
<dbReference type="GO" id="GO:0140359">
    <property type="term" value="F:ABC-type transporter activity"/>
    <property type="evidence" value="ECO:0007669"/>
    <property type="project" value="InterPro"/>
</dbReference>
<feature type="transmembrane region" description="Helical" evidence="7">
    <location>
        <begin position="1283"/>
        <end position="1303"/>
    </location>
</feature>
<organism evidence="9 10">
    <name type="scientific">Dinothrombium tinctorium</name>
    <dbReference type="NCBI Taxonomy" id="1965070"/>
    <lineage>
        <taxon>Eukaryota</taxon>
        <taxon>Metazoa</taxon>
        <taxon>Ecdysozoa</taxon>
        <taxon>Arthropoda</taxon>
        <taxon>Chelicerata</taxon>
        <taxon>Arachnida</taxon>
        <taxon>Acari</taxon>
        <taxon>Acariformes</taxon>
        <taxon>Trombidiformes</taxon>
        <taxon>Prostigmata</taxon>
        <taxon>Anystina</taxon>
        <taxon>Parasitengona</taxon>
        <taxon>Trombidioidea</taxon>
        <taxon>Trombidiidae</taxon>
        <taxon>Dinothrombium</taxon>
    </lineage>
</organism>
<feature type="transmembrane region" description="Helical" evidence="7">
    <location>
        <begin position="346"/>
        <end position="367"/>
    </location>
</feature>
<evidence type="ECO:0000256" key="1">
    <source>
        <dbReference type="ARBA" id="ARBA00004141"/>
    </source>
</evidence>
<name>A0A3S3SDE8_9ACAR</name>
<evidence type="ECO:0000256" key="4">
    <source>
        <dbReference type="ARBA" id="ARBA00022840"/>
    </source>
</evidence>
<feature type="transmembrane region" description="Helical" evidence="7">
    <location>
        <begin position="317"/>
        <end position="340"/>
    </location>
</feature>
<dbReference type="InterPro" id="IPR013525">
    <property type="entry name" value="ABC2_TM"/>
</dbReference>
<keyword evidence="10" id="KW-1185">Reference proteome</keyword>
<dbReference type="InterPro" id="IPR003593">
    <property type="entry name" value="AAA+_ATPase"/>
</dbReference>
<feature type="transmembrane region" description="Helical" evidence="7">
    <location>
        <begin position="1064"/>
        <end position="1086"/>
    </location>
</feature>
<evidence type="ECO:0000256" key="7">
    <source>
        <dbReference type="SAM" id="Phobius"/>
    </source>
</evidence>
<dbReference type="InterPro" id="IPR003439">
    <property type="entry name" value="ABC_transporter-like_ATP-bd"/>
</dbReference>
<dbReference type="PROSITE" id="PS50893">
    <property type="entry name" value="ABC_TRANSPORTER_2"/>
    <property type="match status" value="2"/>
</dbReference>
<evidence type="ECO:0000259" key="8">
    <source>
        <dbReference type="PROSITE" id="PS50893"/>
    </source>
</evidence>
<feature type="transmembrane region" description="Helical" evidence="7">
    <location>
        <begin position="276"/>
        <end position="305"/>
    </location>
</feature>
<keyword evidence="6 7" id="KW-0472">Membrane</keyword>
<dbReference type="GO" id="GO:0016020">
    <property type="term" value="C:membrane"/>
    <property type="evidence" value="ECO:0007669"/>
    <property type="project" value="UniProtKB-SubCell"/>
</dbReference>
<dbReference type="Pfam" id="PF23321">
    <property type="entry name" value="R1_ABCA1"/>
    <property type="match status" value="1"/>
</dbReference>
<dbReference type="FunFam" id="3.40.50.300:FF:000933">
    <property type="entry name" value="ABC transporter A family member 7"/>
    <property type="match status" value="1"/>
</dbReference>
<dbReference type="GO" id="GO:0005524">
    <property type="term" value="F:ATP binding"/>
    <property type="evidence" value="ECO:0007669"/>
    <property type="project" value="UniProtKB-KW"/>
</dbReference>
<keyword evidence="3" id="KW-0547">Nucleotide-binding</keyword>
<dbReference type="STRING" id="1965070.A0A3S3SDE8"/>
<dbReference type="GO" id="GO:0016887">
    <property type="term" value="F:ATP hydrolysis activity"/>
    <property type="evidence" value="ECO:0007669"/>
    <property type="project" value="InterPro"/>
</dbReference>
<sequence>MNLFIQQLLILLWKCWILRKRHYISTAFEIILPLLITGAVSGLYAHFATGKIESTDSESFYKNATKFYEPKFVFSQKYFYGHNLYIAPNTSFTNQIANEIRVLLKNRKINIQFFENENQFLAYYLNSSETDYSFTAIVFDQDVLPNNFLYKICMSSYSVEDQTKMFESEVRFDKFFSCKYCDRFAFMQTLVNEAYLKWLSENRKLNRPKTEDVRAYLYPYPAYIVPSKRTMTIIDLLPMTFIFGFMVSASIIVKRLSDEKVGRCREMFRLMGLSDWVFWLSTFFNYFIIFAIQAAIITFLFMYRFNRVTALIDYSNVFLIFLSLLIYGVSFIMQSMLLSIPFNRPVLGVIVSVLFWVISYTTPIFFVDPKTNVKVDIKATDTARTFLCLLPNIALHFTFRMISEKEVRTTGNNFANLFEQFHIFGSLSQGLILIMMLMFSIICGILIWYLDAVWPWQFGVPKPFYFPFLPSYWCPKRAKQSKNIDYSRRNSKFFERQMSCFETAISIANLRKEFSVGFTKKVAITDASLEINRNQITVLLGHNGAGKTTMMNVITGIFPPSSGSVTIDGYDVVTNSKDARRSISLCPQHNVIYNELTVREHLKLFSAIKGTQWSSINGEVQKVTNQLNLFDKSNTAAQNLSGGMKRKLCLGIALIGDTKIVILDEPTSGMDPDARRTVWDLLQSVRHEKTILITTHFMEEADALADRIAIMAEGEVKCFGTPMFLKRVFGNGYQLRIAKSAHFQENNLTSFISKFFPNATISSDVESEIVYRLESGETSVETTKNFPNFFEALERAKNDFGIASFGLSVTTIEDVFLGVSSNAQKSENGDSNSVSTLLIDQAGAESRLNLADVVPKKYSGFKLILQQLKALLLKRVNFSKRYLPMFIFQLIIPLLLFCFALYMDNNLSKSSKTSSPLRFDLYGMYGSTKTFYQSYTDTDDDNFRKYYIYEAKRSNAFVENISSSVNVQEHFFKILKNLSPNEYIKSYIVGASIESDQSSRAYNVYFNIDALHSLPISINMLYNALLNEMTQYQTNYSINVESFVLPDKNNFVFTALANILARRVLWLSIVPITIPFLAASYLLFPINDRVSKAKLLQLMTGVHPVLFWMVNFFFDFLSHSLCSLLILAVFAALDVNRIFIDNLHSLLILLLLFGISCIPMDYAFSFLFNKSSTGFTVIVVILLVTGSILSPIDTVLSFVLTREKYDIYQWIVRISPSMSFTKAFLKLYDNGLQAQIDRQTACNNENKDLFIVMCQKLEIPLQQCCSDTNKQYKNPFKWGKEGILEEVVMFLAVSAFFTLITILCELNTSMIIEFLKKKFCRNSKTENDFQLINVEDADVCKERQRVAHLLQYPEASSDLLLVSRLSKKFQNFHAVKNLTFGIHNHECFGLLGVNGAGKTTTFRMLVGDLLPTSGNAYCEEFNLKKSLRSYRQNIGYCPQFDALLSKLTGREMLNLFGRLRGIKEQSLKSAVNDLIFMCDLQQHVDKRTESYSGGTRRKLSLAMALIGSPKLLFLDEPSSGVDPGSRRKLWETLRYVREYYGCSIVLTSHNMDECEALCGRISIMVSGELKCIGNFQHLRQKFAQGYTLKIKAKREQLKPDYIEALKMHLSTRIPSAKLKYTNETIFEYHITDASLRWSSLFKIMERTKATYNLEDYTLSDTTLEQIFISFARQVTL</sequence>
<feature type="domain" description="ABC transporter" evidence="8">
    <location>
        <begin position="505"/>
        <end position="738"/>
    </location>
</feature>